<sequence>MHELNTISDEEFIPFLQKLGVETYNKSFEWLLGDPDFAGVLGWIYNNLDHNNALTAREEYRYTELEKQGKVLSSQELEAQLQDIQDEFKGLSLPGDEDGLEDIKLDIRLQKEKLAMLNHQEEMLMKLMQQNEAMNQELAVELTKLNAAQKQAADDERLMGEECVKLARQVEATVEDITDTVADALSVYGSCAVDKELAKRFFTYGPFESYKQTQELFKSHFDLFTSLKFDSKRNNASDDDVKLAVREARNMEDRLSDAVSAYIESKAELSGAQAKLLLILHYDSGHQYAVSSQEAHSSAIQLLEQEESILEQQIQNASKRLVQRRTALTVDRIAGSALADREQTYKQLVFLQEVSTEAVSLERLLYCALRRELVCAEELLHFASHLRTYLLQEADCVADRIKSMNDTCTEQTQAEVNLQDSDVLLKCLISTLGGEPSSDAMLPIKLYNDMRRNIRELKDEIQYGYRMKKAALEDIKVLALPLRRYIYDGCTGRPNCRDRSVAALTHALTHEMASVDARVLGIGETFTTVKGKDVHNTRKLWQWFLTDPAKLAAAMKYVSRD</sequence>
<evidence type="ECO:0000259" key="11">
    <source>
        <dbReference type="Pfam" id="PF14932"/>
    </source>
</evidence>
<dbReference type="GO" id="GO:0005874">
    <property type="term" value="C:microtubule"/>
    <property type="evidence" value="ECO:0007669"/>
    <property type="project" value="UniProtKB-KW"/>
</dbReference>
<dbReference type="InterPro" id="IPR032733">
    <property type="entry name" value="HAUS3_N"/>
</dbReference>
<dbReference type="AlphaFoldDB" id="A0A6J1MM36"/>
<evidence type="ECO:0000256" key="1">
    <source>
        <dbReference type="ARBA" id="ARBA00004186"/>
    </source>
</evidence>
<dbReference type="GO" id="GO:0005815">
    <property type="term" value="C:microtubule organizing center"/>
    <property type="evidence" value="ECO:0007669"/>
    <property type="project" value="TreeGrafter"/>
</dbReference>
<evidence type="ECO:0000256" key="2">
    <source>
        <dbReference type="ARBA" id="ARBA00009645"/>
    </source>
</evidence>
<evidence type="ECO:0000313" key="13">
    <source>
        <dbReference type="RefSeq" id="XP_023936585.1"/>
    </source>
</evidence>
<gene>
    <name evidence="13" type="primary">LOC112044841</name>
</gene>
<dbReference type="PANTHER" id="PTHR19378:SF0">
    <property type="entry name" value="HAUS AUGMIN-LIKE COMPLEX SUBUNIT 3"/>
    <property type="match status" value="1"/>
</dbReference>
<comment type="subcellular location">
    <subcellularLocation>
        <location evidence="1">Cytoplasm</location>
        <location evidence="1">Cytoskeleton</location>
        <location evidence="1">Spindle</location>
    </subcellularLocation>
</comment>
<dbReference type="KEGG" id="bany:112044841"/>
<dbReference type="Pfam" id="PF14932">
    <property type="entry name" value="HAUS-augmin3"/>
    <property type="match status" value="1"/>
</dbReference>
<evidence type="ECO:0000256" key="3">
    <source>
        <dbReference type="ARBA" id="ARBA00022490"/>
    </source>
</evidence>
<dbReference type="RefSeq" id="XP_023936585.1">
    <property type="nucleotide sequence ID" value="XM_024080817.2"/>
</dbReference>
<comment type="similarity">
    <text evidence="2">Belongs to the HAUS3 family.</text>
</comment>
<evidence type="ECO:0000256" key="6">
    <source>
        <dbReference type="ARBA" id="ARBA00022776"/>
    </source>
</evidence>
<reference evidence="13" key="1">
    <citation type="submission" date="2025-08" db="UniProtKB">
        <authorList>
            <consortium name="RefSeq"/>
        </authorList>
    </citation>
    <scope>IDENTIFICATION</scope>
</reference>
<protein>
    <submittedName>
        <fullName evidence="13">Augmin complex subunit dgt3</fullName>
    </submittedName>
</protein>
<dbReference type="GO" id="GO:0051225">
    <property type="term" value="P:spindle assembly"/>
    <property type="evidence" value="ECO:0007669"/>
    <property type="project" value="InterPro"/>
</dbReference>
<evidence type="ECO:0000256" key="7">
    <source>
        <dbReference type="ARBA" id="ARBA00023054"/>
    </source>
</evidence>
<dbReference type="GO" id="GO:0051301">
    <property type="term" value="P:cell division"/>
    <property type="evidence" value="ECO:0007669"/>
    <property type="project" value="UniProtKB-KW"/>
</dbReference>
<dbReference type="GO" id="GO:0031023">
    <property type="term" value="P:microtubule organizing center organization"/>
    <property type="evidence" value="ECO:0007669"/>
    <property type="project" value="TreeGrafter"/>
</dbReference>
<evidence type="ECO:0000256" key="5">
    <source>
        <dbReference type="ARBA" id="ARBA00022701"/>
    </source>
</evidence>
<organism evidence="12 13">
    <name type="scientific">Bicyclus anynana</name>
    <name type="common">Squinting bush brown butterfly</name>
    <dbReference type="NCBI Taxonomy" id="110368"/>
    <lineage>
        <taxon>Eukaryota</taxon>
        <taxon>Metazoa</taxon>
        <taxon>Ecdysozoa</taxon>
        <taxon>Arthropoda</taxon>
        <taxon>Hexapoda</taxon>
        <taxon>Insecta</taxon>
        <taxon>Pterygota</taxon>
        <taxon>Neoptera</taxon>
        <taxon>Endopterygota</taxon>
        <taxon>Lepidoptera</taxon>
        <taxon>Glossata</taxon>
        <taxon>Ditrysia</taxon>
        <taxon>Papilionoidea</taxon>
        <taxon>Nymphalidae</taxon>
        <taxon>Satyrinae</taxon>
        <taxon>Satyrini</taxon>
        <taxon>Mycalesina</taxon>
        <taxon>Bicyclus</taxon>
    </lineage>
</organism>
<dbReference type="GeneID" id="112044841"/>
<dbReference type="InterPro" id="IPR026206">
    <property type="entry name" value="HAUS3"/>
</dbReference>
<dbReference type="GO" id="GO:0072686">
    <property type="term" value="C:mitotic spindle"/>
    <property type="evidence" value="ECO:0007669"/>
    <property type="project" value="TreeGrafter"/>
</dbReference>
<evidence type="ECO:0000313" key="12">
    <source>
        <dbReference type="Proteomes" id="UP001652582"/>
    </source>
</evidence>
<keyword evidence="12" id="KW-1185">Reference proteome</keyword>
<dbReference type="Proteomes" id="UP001652582">
    <property type="component" value="Chromosome 20"/>
</dbReference>
<name>A0A6J1MM36_BICAN</name>
<dbReference type="GO" id="GO:0070652">
    <property type="term" value="C:HAUS complex"/>
    <property type="evidence" value="ECO:0007669"/>
    <property type="project" value="InterPro"/>
</dbReference>
<dbReference type="CTD" id="37377"/>
<keyword evidence="7 10" id="KW-0175">Coiled coil</keyword>
<feature type="domain" description="HAUS augmin-like complex subunit 3 N-terminal" evidence="11">
    <location>
        <begin position="30"/>
        <end position="270"/>
    </location>
</feature>
<keyword evidence="3" id="KW-0963">Cytoplasm</keyword>
<evidence type="ECO:0000256" key="4">
    <source>
        <dbReference type="ARBA" id="ARBA00022618"/>
    </source>
</evidence>
<keyword evidence="8" id="KW-0206">Cytoskeleton</keyword>
<proteinExistence type="inferred from homology"/>
<keyword evidence="4" id="KW-0132">Cell division</keyword>
<evidence type="ECO:0000256" key="8">
    <source>
        <dbReference type="ARBA" id="ARBA00023212"/>
    </source>
</evidence>
<keyword evidence="9" id="KW-0131">Cell cycle</keyword>
<feature type="coiled-coil region" evidence="10">
    <location>
        <begin position="100"/>
        <end position="151"/>
    </location>
</feature>
<dbReference type="OrthoDB" id="8187957at2759"/>
<evidence type="ECO:0000256" key="10">
    <source>
        <dbReference type="SAM" id="Coils"/>
    </source>
</evidence>
<keyword evidence="5" id="KW-0493">Microtubule</keyword>
<keyword evidence="6" id="KW-0498">Mitosis</keyword>
<accession>A0A6J1MM36</accession>
<dbReference type="PANTHER" id="PTHR19378">
    <property type="entry name" value="GOLGIN- RELATED"/>
    <property type="match status" value="1"/>
</dbReference>
<evidence type="ECO:0000256" key="9">
    <source>
        <dbReference type="ARBA" id="ARBA00023306"/>
    </source>
</evidence>